<accession>A0A1F4VRY2</accession>
<dbReference type="EMBL" id="MEVK01000013">
    <property type="protein sequence ID" value="OGC59553.1"/>
    <property type="molecule type" value="Genomic_DNA"/>
</dbReference>
<evidence type="ECO:0000313" key="3">
    <source>
        <dbReference type="Proteomes" id="UP000178964"/>
    </source>
</evidence>
<organism evidence="2 3">
    <name type="scientific">candidate division WWE3 bacterium RIFCSPLOWO2_01_FULL_42_11</name>
    <dbReference type="NCBI Taxonomy" id="1802627"/>
    <lineage>
        <taxon>Bacteria</taxon>
        <taxon>Katanobacteria</taxon>
    </lineage>
</organism>
<keyword evidence="1" id="KW-0472">Membrane</keyword>
<keyword evidence="1" id="KW-1133">Transmembrane helix</keyword>
<sequence>MLANFKHRQLLVIMGTLILMAAIPATILLGKKVAEYFGRAQVPPPINQVICLPIPDKANFENHTCRSFNHPAPPTMVVNDLNVVIRGNLCFASNATYAEVLADQRFIFLSTDNAPTTGDAITGLIKGTDPGGLTVSNPDQSETMCRWSNSGYTNETNTLDYQLSIPIPTLTRALNVDELQPGECASLYLHMKGNGPNNTDNTEQYNIYGFSAADYAQNLKDILCKPVTVTFCDKSDSTCKDKNAIIRNNLGDPCINSTSCQPSLFVCDPISKTCKNRVDVPGAKGADCESLTDPSCSNTTGFACSLAQAACVPLAQAGANPGPICAGVSDAVSCIPPDFACEVSSKSCRDIRLIAPGNQGGDCLGIGGSEACNEVPEFICNMESHTCESFDVVDPDDSGPNCTGPGDNAKCQPVTPKYVCNAQTKACVVTSDPNDPRTSCTLNPGAGPTTPDTECDTVTPKYVCEQKACIPTTNPNDTRPTCVNNPTLVAQCIKKVCDTNLKTCTVEVDIGDPRPLCANDATCGGGTTKKVCDTTAKTCSITVASEDPRPACVNDVNCGGGTTKKVCDTTAKTCSITVATGDPRPACTNDASCGTVTAYHCEGSACVVGTGTTTCSGPNATCYQYCSNTTCISSATAPPAESKLCTQASDCSTPTTYYVCNEELRSCEPRYSPPGTGEVGCHAPNDPNREPNECKEVCDPATDPEHCTPPTGTAGVAVAVGILTLIFLVVGIRLVF</sequence>
<keyword evidence="1" id="KW-0812">Transmembrane</keyword>
<dbReference type="AlphaFoldDB" id="A0A1F4VRY2"/>
<gene>
    <name evidence="2" type="ORF">A3A70_02115</name>
</gene>
<evidence type="ECO:0000256" key="1">
    <source>
        <dbReference type="SAM" id="Phobius"/>
    </source>
</evidence>
<name>A0A1F4VRY2_UNCKA</name>
<feature type="transmembrane region" description="Helical" evidence="1">
    <location>
        <begin position="714"/>
        <end position="735"/>
    </location>
</feature>
<proteinExistence type="predicted"/>
<reference evidence="2 3" key="1">
    <citation type="journal article" date="2016" name="Nat. Commun.">
        <title>Thousands of microbial genomes shed light on interconnected biogeochemical processes in an aquifer system.</title>
        <authorList>
            <person name="Anantharaman K."/>
            <person name="Brown C.T."/>
            <person name="Hug L.A."/>
            <person name="Sharon I."/>
            <person name="Castelle C.J."/>
            <person name="Probst A.J."/>
            <person name="Thomas B.C."/>
            <person name="Singh A."/>
            <person name="Wilkins M.J."/>
            <person name="Karaoz U."/>
            <person name="Brodie E.L."/>
            <person name="Williams K.H."/>
            <person name="Hubbard S.S."/>
            <person name="Banfield J.F."/>
        </authorList>
    </citation>
    <scope>NUCLEOTIDE SEQUENCE [LARGE SCALE GENOMIC DNA]</scope>
</reference>
<evidence type="ECO:0000313" key="2">
    <source>
        <dbReference type="EMBL" id="OGC59553.1"/>
    </source>
</evidence>
<comment type="caution">
    <text evidence="2">The sequence shown here is derived from an EMBL/GenBank/DDBJ whole genome shotgun (WGS) entry which is preliminary data.</text>
</comment>
<protein>
    <submittedName>
        <fullName evidence="2">Uncharacterized protein</fullName>
    </submittedName>
</protein>
<dbReference type="Proteomes" id="UP000178964">
    <property type="component" value="Unassembled WGS sequence"/>
</dbReference>
<dbReference type="STRING" id="1802627.A3A70_02115"/>